<comment type="caution">
    <text evidence="1">The sequence shown here is derived from an EMBL/GenBank/DDBJ whole genome shotgun (WGS) entry which is preliminary data.</text>
</comment>
<evidence type="ECO:0000313" key="1">
    <source>
        <dbReference type="EMBL" id="MDQ1031499.1"/>
    </source>
</evidence>
<dbReference type="Proteomes" id="UP001230328">
    <property type="component" value="Unassembled WGS sequence"/>
</dbReference>
<accession>A0ABU0T6S9</accession>
<evidence type="ECO:0008006" key="3">
    <source>
        <dbReference type="Google" id="ProtNLM"/>
    </source>
</evidence>
<reference evidence="1 2" key="1">
    <citation type="submission" date="2023-07" db="EMBL/GenBank/DDBJ databases">
        <title>Comparative genomics of wheat-associated soil bacteria to identify genetic determinants of phenazine resistance.</title>
        <authorList>
            <person name="Mouncey N."/>
        </authorList>
    </citation>
    <scope>NUCLEOTIDE SEQUENCE [LARGE SCALE GENOMIC DNA]</scope>
    <source>
        <strain evidence="1 2">V2I4</strain>
    </source>
</reference>
<keyword evidence="2" id="KW-1185">Reference proteome</keyword>
<name>A0ABU0T6S9_9ACTN</name>
<sequence>MPRPTLFRLRLQELHWDDPYVFSHHYEATARDLGRELNSRAVETSTVPRSTFNRWVSGTWCGTPQRDARLVLERLLGYRCDELFSPAPDGYALQSAKGGSGGHALALVAERWPTSRVFSSMADTADLWELTGRNVFDGTTTAVQVHPATGQGDWISIRPTNGDALRRFLRPARPGLIIGADDHDASGTRLYVIDSATVRSLTATLPDDEMAVKVPRAYELTELTYAIIWSLRQWDAGLLADDHALAEQQAALNTYLTLTRSAASPMARPALTSASVNWMGSNFCARYIRGHLTEGAAPTAFWTREQTGEQASSWLFFRHKVQYVKDMSAPRVFVVPETEVARSGCYERILLFLAVALMERHGVRVAMTAHSELSEVDGFALVPGDRAIVANWARTQSIWDVDTIRQRSYLRSCCDHLKDANDQSVMAGPDAESRLRALADYLRLDWAWLVHHCRELGESGVSGLIQPHCRHLTLAGVDEALRFVGARDPSL</sequence>
<protein>
    <recommendedName>
        <fullName evidence="3">Transcriptional regulator</fullName>
    </recommendedName>
</protein>
<evidence type="ECO:0000313" key="2">
    <source>
        <dbReference type="Proteomes" id="UP001230328"/>
    </source>
</evidence>
<dbReference type="EMBL" id="JAUSZI010000002">
    <property type="protein sequence ID" value="MDQ1031499.1"/>
    <property type="molecule type" value="Genomic_DNA"/>
</dbReference>
<gene>
    <name evidence="1" type="ORF">QF035_009081</name>
</gene>
<proteinExistence type="predicted"/>
<organism evidence="1 2">
    <name type="scientific">Streptomyces umbrinus</name>
    <dbReference type="NCBI Taxonomy" id="67370"/>
    <lineage>
        <taxon>Bacteria</taxon>
        <taxon>Bacillati</taxon>
        <taxon>Actinomycetota</taxon>
        <taxon>Actinomycetes</taxon>
        <taxon>Kitasatosporales</taxon>
        <taxon>Streptomycetaceae</taxon>
        <taxon>Streptomyces</taxon>
        <taxon>Streptomyces phaeochromogenes group</taxon>
    </lineage>
</organism>